<dbReference type="PROSITE" id="PS50853">
    <property type="entry name" value="FN3"/>
    <property type="match status" value="2"/>
</dbReference>
<keyword evidence="7" id="KW-0325">Glycoprotein</keyword>
<dbReference type="AlphaFoldDB" id="R7TIZ0"/>
<reference evidence="13" key="1">
    <citation type="submission" date="2012-12" db="EMBL/GenBank/DDBJ databases">
        <authorList>
            <person name="Hellsten U."/>
            <person name="Grimwood J."/>
            <person name="Chapman J.A."/>
            <person name="Shapiro H."/>
            <person name="Aerts A."/>
            <person name="Otillar R.P."/>
            <person name="Terry A.Y."/>
            <person name="Boore J.L."/>
            <person name="Simakov O."/>
            <person name="Marletaz F."/>
            <person name="Cho S.-J."/>
            <person name="Edsinger-Gonzales E."/>
            <person name="Havlak P."/>
            <person name="Kuo D.-H."/>
            <person name="Larsson T."/>
            <person name="Lv J."/>
            <person name="Arendt D."/>
            <person name="Savage R."/>
            <person name="Osoegawa K."/>
            <person name="de Jong P."/>
            <person name="Lindberg D.R."/>
            <person name="Seaver E.C."/>
            <person name="Weisblat D.A."/>
            <person name="Putnam N.H."/>
            <person name="Grigoriev I.V."/>
            <person name="Rokhsar D.S."/>
        </authorList>
    </citation>
    <scope>NUCLEOTIDE SEQUENCE</scope>
    <source>
        <strain evidence="13">I ESC-2004</strain>
    </source>
</reference>
<keyword evidence="13" id="KW-1185">Reference proteome</keyword>
<dbReference type="PANTHER" id="PTHR44170:SF59">
    <property type="entry name" value="PROTOGENIN-LIKE"/>
    <property type="match status" value="1"/>
</dbReference>
<keyword evidence="4" id="KW-0677">Repeat</keyword>
<dbReference type="SUPFAM" id="SSF49265">
    <property type="entry name" value="Fibronectin type III"/>
    <property type="match status" value="1"/>
</dbReference>
<evidence type="ECO:0000256" key="2">
    <source>
        <dbReference type="ARBA" id="ARBA00022475"/>
    </source>
</evidence>
<organism evidence="11">
    <name type="scientific">Capitella teleta</name>
    <name type="common">Polychaete worm</name>
    <dbReference type="NCBI Taxonomy" id="283909"/>
    <lineage>
        <taxon>Eukaryota</taxon>
        <taxon>Metazoa</taxon>
        <taxon>Spiralia</taxon>
        <taxon>Lophotrochozoa</taxon>
        <taxon>Annelida</taxon>
        <taxon>Polychaeta</taxon>
        <taxon>Sedentaria</taxon>
        <taxon>Scolecida</taxon>
        <taxon>Capitellidae</taxon>
        <taxon>Capitella</taxon>
    </lineage>
</organism>
<dbReference type="InterPro" id="IPR007110">
    <property type="entry name" value="Ig-like_dom"/>
</dbReference>
<dbReference type="InterPro" id="IPR013098">
    <property type="entry name" value="Ig_I-set"/>
</dbReference>
<evidence type="ECO:0000256" key="6">
    <source>
        <dbReference type="ARBA" id="ARBA00023157"/>
    </source>
</evidence>
<dbReference type="OrthoDB" id="6155648at2759"/>
<dbReference type="SMART" id="SM00060">
    <property type="entry name" value="FN3"/>
    <property type="match status" value="2"/>
</dbReference>
<dbReference type="Pfam" id="PF13927">
    <property type="entry name" value="Ig_3"/>
    <property type="match status" value="2"/>
</dbReference>
<feature type="non-terminal residue" evidence="11">
    <location>
        <position position="1"/>
    </location>
</feature>
<dbReference type="GO" id="GO:0005886">
    <property type="term" value="C:plasma membrane"/>
    <property type="evidence" value="ECO:0007669"/>
    <property type="project" value="UniProtKB-SubCell"/>
</dbReference>
<evidence type="ECO:0000256" key="4">
    <source>
        <dbReference type="ARBA" id="ARBA00022737"/>
    </source>
</evidence>
<reference evidence="12" key="3">
    <citation type="submission" date="2015-06" db="UniProtKB">
        <authorList>
            <consortium name="EnsemblMetazoa"/>
        </authorList>
    </citation>
    <scope>IDENTIFICATION</scope>
</reference>
<dbReference type="PROSITE" id="PS50835">
    <property type="entry name" value="IG_LIKE"/>
    <property type="match status" value="4"/>
</dbReference>
<evidence type="ECO:0000313" key="11">
    <source>
        <dbReference type="EMBL" id="ELT91065.1"/>
    </source>
</evidence>
<feature type="domain" description="Ig-like" evidence="9">
    <location>
        <begin position="296"/>
        <end position="392"/>
    </location>
</feature>
<dbReference type="EMBL" id="AMQN01013994">
    <property type="status" value="NOT_ANNOTATED_CDS"/>
    <property type="molecule type" value="Genomic_DNA"/>
</dbReference>
<proteinExistence type="predicted"/>
<name>R7TIZ0_CAPTE</name>
<evidence type="ECO:0000313" key="13">
    <source>
        <dbReference type="Proteomes" id="UP000014760"/>
    </source>
</evidence>
<dbReference type="InterPro" id="IPR036116">
    <property type="entry name" value="FN3_sf"/>
</dbReference>
<keyword evidence="6" id="KW-1015">Disulfide bond</keyword>
<feature type="domain" description="Ig-like" evidence="9">
    <location>
        <begin position="196"/>
        <end position="291"/>
    </location>
</feature>
<feature type="domain" description="Fibronectin type-III" evidence="10">
    <location>
        <begin position="400"/>
        <end position="488"/>
    </location>
</feature>
<feature type="non-terminal residue" evidence="11">
    <location>
        <position position="574"/>
    </location>
</feature>
<feature type="domain" description="Ig-like" evidence="9">
    <location>
        <begin position="68"/>
        <end position="176"/>
    </location>
</feature>
<dbReference type="InterPro" id="IPR013783">
    <property type="entry name" value="Ig-like_fold"/>
</dbReference>
<feature type="domain" description="Ig-like" evidence="9">
    <location>
        <begin position="1"/>
        <end position="62"/>
    </location>
</feature>
<protein>
    <submittedName>
        <fullName evidence="11 12">Uncharacterized protein</fullName>
    </submittedName>
</protein>
<evidence type="ECO:0000256" key="3">
    <source>
        <dbReference type="ARBA" id="ARBA00022729"/>
    </source>
</evidence>
<reference evidence="11 13" key="2">
    <citation type="journal article" date="2013" name="Nature">
        <title>Insights into bilaterian evolution from three spiralian genomes.</title>
        <authorList>
            <person name="Simakov O."/>
            <person name="Marletaz F."/>
            <person name="Cho S.J."/>
            <person name="Edsinger-Gonzales E."/>
            <person name="Havlak P."/>
            <person name="Hellsten U."/>
            <person name="Kuo D.H."/>
            <person name="Larsson T."/>
            <person name="Lv J."/>
            <person name="Arendt D."/>
            <person name="Savage R."/>
            <person name="Osoegawa K."/>
            <person name="de Jong P."/>
            <person name="Grimwood J."/>
            <person name="Chapman J.A."/>
            <person name="Shapiro H."/>
            <person name="Aerts A."/>
            <person name="Otillar R.P."/>
            <person name="Terry A.Y."/>
            <person name="Boore J.L."/>
            <person name="Grigoriev I.V."/>
            <person name="Lindberg D.R."/>
            <person name="Seaver E.C."/>
            <person name="Weisblat D.A."/>
            <person name="Putnam N.H."/>
            <person name="Rokhsar D.S."/>
        </authorList>
    </citation>
    <scope>NUCLEOTIDE SEQUENCE</scope>
    <source>
        <strain evidence="11 13">I ESC-2004</strain>
    </source>
</reference>
<feature type="domain" description="Fibronectin type-III" evidence="10">
    <location>
        <begin position="490"/>
        <end position="574"/>
    </location>
</feature>
<dbReference type="FunFam" id="2.60.40.10:FF:000273">
    <property type="entry name" value="contactin-3 isoform X1"/>
    <property type="match status" value="1"/>
</dbReference>
<dbReference type="SMART" id="SM00409">
    <property type="entry name" value="IG"/>
    <property type="match status" value="3"/>
</dbReference>
<evidence type="ECO:0000256" key="1">
    <source>
        <dbReference type="ARBA" id="ARBA00004236"/>
    </source>
</evidence>
<evidence type="ECO:0000259" key="10">
    <source>
        <dbReference type="PROSITE" id="PS50853"/>
    </source>
</evidence>
<dbReference type="GO" id="GO:0098609">
    <property type="term" value="P:cell-cell adhesion"/>
    <property type="evidence" value="ECO:0007669"/>
    <property type="project" value="TreeGrafter"/>
</dbReference>
<dbReference type="Pfam" id="PF07679">
    <property type="entry name" value="I-set"/>
    <property type="match status" value="1"/>
</dbReference>
<dbReference type="Pfam" id="PF00041">
    <property type="entry name" value="fn3"/>
    <property type="match status" value="1"/>
</dbReference>
<comment type="subcellular location">
    <subcellularLocation>
        <location evidence="1">Cell membrane</location>
    </subcellularLocation>
</comment>
<sequence length="574" mass="62917">VSISWQKDFELIQPDQRREVFPNGTLFIAKVVEKKRFSDEGVYVCVATNRNGTRISSPAQLRIASDLPSSNLFRLLTCDRLISDLSHFHSSPAPSTVTRGQWVTLSCLIEGIPTPSIRWQKNKLPIEQTTSKRFHFLPSGILQIENATTEDSGMYRCQATNQPTNRFRYSDEGELTVSPGEFQPLYSLTSDLCVLPDVIPVAARITHGPVSAVASPGDSVTLHCAAMGFPVPTISWNTPDDQPVVASENVRLAGQGSLLITNITADMAGSYTCDVKQEGMRGMLKAAAQITIVVPPSVNLLVMGLATELESKPVHHTLATRVFRLTCLMEGTPLLNVTWLHDGSPILSYSRFAVEGNRLRIQPTTPSDSGFIQCMANNRAGYALATIELMVTLADGTPSPPANLRAEAVSSTSVRLTFDRPLDPFVMVYTYHYMKTADGKERQEVLYDNTQLFENLSPFTNYSFYVIAYGELGGSDPSDIVTVETKEDVPKVAPVATVTSAGATALSVDWPSLTTSEACGIVTHYQIWSRVSDQQDSSQVMMRATSRNHYLCLYSGLKPDTLYNVRVLAETAVG</sequence>
<dbReference type="SMART" id="SM00408">
    <property type="entry name" value="IGc2"/>
    <property type="match status" value="3"/>
</dbReference>
<keyword evidence="3" id="KW-0732">Signal</keyword>
<evidence type="ECO:0000259" key="9">
    <source>
        <dbReference type="PROSITE" id="PS50835"/>
    </source>
</evidence>
<keyword evidence="2" id="KW-1003">Cell membrane</keyword>
<accession>R7TIZ0</accession>
<dbReference type="SUPFAM" id="SSF48726">
    <property type="entry name" value="Immunoglobulin"/>
    <property type="match status" value="4"/>
</dbReference>
<dbReference type="CDD" id="cd00063">
    <property type="entry name" value="FN3"/>
    <property type="match status" value="2"/>
</dbReference>
<dbReference type="Gene3D" id="2.60.40.10">
    <property type="entry name" value="Immunoglobulins"/>
    <property type="match status" value="6"/>
</dbReference>
<dbReference type="InterPro" id="IPR003598">
    <property type="entry name" value="Ig_sub2"/>
</dbReference>
<keyword evidence="5" id="KW-0472">Membrane</keyword>
<dbReference type="InterPro" id="IPR036179">
    <property type="entry name" value="Ig-like_dom_sf"/>
</dbReference>
<dbReference type="OMA" id="DHYVNAV"/>
<dbReference type="Proteomes" id="UP000014760">
    <property type="component" value="Unassembled WGS sequence"/>
</dbReference>
<evidence type="ECO:0000256" key="8">
    <source>
        <dbReference type="ARBA" id="ARBA00023319"/>
    </source>
</evidence>
<evidence type="ECO:0000256" key="7">
    <source>
        <dbReference type="ARBA" id="ARBA00023180"/>
    </source>
</evidence>
<dbReference type="STRING" id="283909.R7TIZ0"/>
<keyword evidence="8" id="KW-0393">Immunoglobulin domain</keyword>
<gene>
    <name evidence="11" type="ORF">CAPTEDRAFT_72581</name>
</gene>
<dbReference type="PANTHER" id="PTHR44170">
    <property type="entry name" value="PROTEIN SIDEKICK"/>
    <property type="match status" value="1"/>
</dbReference>
<dbReference type="InterPro" id="IPR003961">
    <property type="entry name" value="FN3_dom"/>
</dbReference>
<dbReference type="EnsemblMetazoa" id="CapteT72581">
    <property type="protein sequence ID" value="CapteP72581"/>
    <property type="gene ID" value="CapteG72581"/>
</dbReference>
<dbReference type="InterPro" id="IPR003599">
    <property type="entry name" value="Ig_sub"/>
</dbReference>
<evidence type="ECO:0000313" key="12">
    <source>
        <dbReference type="EnsemblMetazoa" id="CapteP72581"/>
    </source>
</evidence>
<dbReference type="HOGENOM" id="CLU_018612_2_1_1"/>
<evidence type="ECO:0000256" key="5">
    <source>
        <dbReference type="ARBA" id="ARBA00023136"/>
    </source>
</evidence>
<dbReference type="CDD" id="cd00096">
    <property type="entry name" value="Ig"/>
    <property type="match status" value="1"/>
</dbReference>
<dbReference type="EMBL" id="KB310663">
    <property type="protein sequence ID" value="ELT91065.1"/>
    <property type="molecule type" value="Genomic_DNA"/>
</dbReference>